<dbReference type="Gene3D" id="3.40.50.2000">
    <property type="entry name" value="Glycogen Phosphorylase B"/>
    <property type="match status" value="1"/>
</dbReference>
<evidence type="ECO:0000256" key="2">
    <source>
        <dbReference type="ARBA" id="ARBA00022679"/>
    </source>
</evidence>
<dbReference type="EMBL" id="BAABDD010000007">
    <property type="protein sequence ID" value="GAA3740626.1"/>
    <property type="molecule type" value="Genomic_DNA"/>
</dbReference>
<dbReference type="CDD" id="cd03789">
    <property type="entry name" value="GT9_LPS_heptosyltransferase"/>
    <property type="match status" value="1"/>
</dbReference>
<evidence type="ECO:0000256" key="1">
    <source>
        <dbReference type="ARBA" id="ARBA00022676"/>
    </source>
</evidence>
<accession>A0ABP7FLE6</accession>
<dbReference type="PANTHER" id="PTHR30160">
    <property type="entry name" value="TETRAACYLDISACCHARIDE 4'-KINASE-RELATED"/>
    <property type="match status" value="1"/>
</dbReference>
<dbReference type="InterPro" id="IPR002201">
    <property type="entry name" value="Glyco_trans_9"/>
</dbReference>
<dbReference type="InterPro" id="IPR051199">
    <property type="entry name" value="LPS_LOS_Heptosyltrfase"/>
</dbReference>
<evidence type="ECO:0000313" key="5">
    <source>
        <dbReference type="Proteomes" id="UP001500908"/>
    </source>
</evidence>
<evidence type="ECO:0000256" key="3">
    <source>
        <dbReference type="SAM" id="MobiDB-lite"/>
    </source>
</evidence>
<gene>
    <name evidence="4" type="ORF">GCM10022402_20520</name>
</gene>
<reference evidence="5" key="1">
    <citation type="journal article" date="2019" name="Int. J. Syst. Evol. Microbiol.">
        <title>The Global Catalogue of Microorganisms (GCM) 10K type strain sequencing project: providing services to taxonomists for standard genome sequencing and annotation.</title>
        <authorList>
            <consortium name="The Broad Institute Genomics Platform"/>
            <consortium name="The Broad Institute Genome Sequencing Center for Infectious Disease"/>
            <person name="Wu L."/>
            <person name="Ma J."/>
        </authorList>
    </citation>
    <scope>NUCLEOTIDE SEQUENCE [LARGE SCALE GENOMIC DNA]</scope>
    <source>
        <strain evidence="5">JCM 17137</strain>
    </source>
</reference>
<dbReference type="SUPFAM" id="SSF53756">
    <property type="entry name" value="UDP-Glycosyltransferase/glycogen phosphorylase"/>
    <property type="match status" value="1"/>
</dbReference>
<organism evidence="4 5">
    <name type="scientific">Salinactinospora qingdaonensis</name>
    <dbReference type="NCBI Taxonomy" id="702744"/>
    <lineage>
        <taxon>Bacteria</taxon>
        <taxon>Bacillati</taxon>
        <taxon>Actinomycetota</taxon>
        <taxon>Actinomycetes</taxon>
        <taxon>Streptosporangiales</taxon>
        <taxon>Nocardiopsidaceae</taxon>
        <taxon>Salinactinospora</taxon>
    </lineage>
</organism>
<name>A0ABP7FLE6_9ACTN</name>
<keyword evidence="5" id="KW-1185">Reference proteome</keyword>
<comment type="caution">
    <text evidence="4">The sequence shown here is derived from an EMBL/GenBank/DDBJ whole genome shotgun (WGS) entry which is preliminary data.</text>
</comment>
<dbReference type="Proteomes" id="UP001500908">
    <property type="component" value="Unassembled WGS sequence"/>
</dbReference>
<feature type="region of interest" description="Disordered" evidence="3">
    <location>
        <begin position="293"/>
        <end position="320"/>
    </location>
</feature>
<keyword evidence="2" id="KW-0808">Transferase</keyword>
<dbReference type="PANTHER" id="PTHR30160:SF1">
    <property type="entry name" value="LIPOPOLYSACCHARIDE 1,2-N-ACETYLGLUCOSAMINETRANSFERASE-RELATED"/>
    <property type="match status" value="1"/>
</dbReference>
<keyword evidence="1" id="KW-0328">Glycosyltransferase</keyword>
<protein>
    <submittedName>
        <fullName evidence="4">Glycosyltransferase family 9 protein</fullName>
    </submittedName>
</protein>
<evidence type="ECO:0000313" key="4">
    <source>
        <dbReference type="EMBL" id="GAA3740626.1"/>
    </source>
</evidence>
<sequence length="320" mass="34877">MPAVRALTRAFPHHRLTVAGPPAYADFLTLAGVPHRVLDASGPETPQWPEARPPDLAVNLHGHGPESIAALHALRPRELWSYAHPDFPDLRGPRWPAGEHDVDLWCRMLGYYGVRADPTDLRLWAPPQPSRRPGAVLLHPGAAFPARRWPELRFAQVARWLRSRGHEVVVTGSRSELPLALRVARVAGLDERAVMAGRTSPNELAALVAESTMVICGDTGVAQLATAYATPSVVLFGAAHPEVWGPRIDPWLHICLRLPAPRQPRRSRTHHGLLRITDNDVIAAAEELFARLEAATAAQGPPRPRTAAEDTAGARSAGRP</sequence>
<proteinExistence type="predicted"/>
<dbReference type="Pfam" id="PF01075">
    <property type="entry name" value="Glyco_transf_9"/>
    <property type="match status" value="1"/>
</dbReference>